<keyword evidence="4" id="KW-0963">Cytoplasm</keyword>
<evidence type="ECO:0000256" key="4">
    <source>
        <dbReference type="ARBA" id="ARBA00022490"/>
    </source>
</evidence>
<dbReference type="PANTHER" id="PTHR15239:SF6">
    <property type="entry name" value="RIBOSOME QUALITY CONTROL COMPLEX SUBUNIT NEMF"/>
    <property type="match status" value="1"/>
</dbReference>
<dbReference type="GO" id="GO:1990112">
    <property type="term" value="C:RQC complex"/>
    <property type="evidence" value="ECO:0007669"/>
    <property type="project" value="TreeGrafter"/>
</dbReference>
<protein>
    <recommendedName>
        <fullName evidence="13">NFACT RNA-binding domain-containing protein</fullName>
    </recommendedName>
</protein>
<dbReference type="InterPro" id="IPR021846">
    <property type="entry name" value="NFACT-C"/>
</dbReference>
<feature type="coiled-coil region" evidence="7">
    <location>
        <begin position="317"/>
        <end position="348"/>
    </location>
</feature>
<dbReference type="InterPro" id="IPR051608">
    <property type="entry name" value="RQC_Subunit_NEMF"/>
</dbReference>
<feature type="compositionally biased region" description="Basic and acidic residues" evidence="8">
    <location>
        <begin position="727"/>
        <end position="742"/>
    </location>
</feature>
<dbReference type="Gene3D" id="2.30.310.10">
    <property type="entry name" value="ibrinogen binding protein from staphylococcus aureus domain"/>
    <property type="match status" value="1"/>
</dbReference>
<dbReference type="GO" id="GO:0005634">
    <property type="term" value="C:nucleus"/>
    <property type="evidence" value="ECO:0007669"/>
    <property type="project" value="UniProtKB-SubCell"/>
</dbReference>
<dbReference type="PANTHER" id="PTHR15239">
    <property type="entry name" value="NUCLEAR EXPORT MEDIATOR FACTOR NEMF"/>
    <property type="match status" value="1"/>
</dbReference>
<feature type="compositionally biased region" description="Basic and acidic residues" evidence="8">
    <location>
        <begin position="909"/>
        <end position="928"/>
    </location>
</feature>
<feature type="domain" description="NFACT RNA-binding" evidence="9">
    <location>
        <begin position="517"/>
        <end position="628"/>
    </location>
</feature>
<accession>A0A397I9F7</accession>
<dbReference type="Pfam" id="PF11923">
    <property type="entry name" value="NFACT-C"/>
    <property type="match status" value="1"/>
</dbReference>
<feature type="compositionally biased region" description="Acidic residues" evidence="8">
    <location>
        <begin position="703"/>
        <end position="726"/>
    </location>
</feature>
<gene>
    <name evidence="11" type="ORF">Glove_283g31</name>
</gene>
<feature type="region of interest" description="Disordered" evidence="8">
    <location>
        <begin position="684"/>
        <end position="752"/>
    </location>
</feature>
<evidence type="ECO:0000256" key="1">
    <source>
        <dbReference type="ARBA" id="ARBA00004123"/>
    </source>
</evidence>
<keyword evidence="6" id="KW-0539">Nucleus</keyword>
<dbReference type="GO" id="GO:0072344">
    <property type="term" value="P:rescue of stalled ribosome"/>
    <property type="evidence" value="ECO:0007669"/>
    <property type="project" value="TreeGrafter"/>
</dbReference>
<dbReference type="GO" id="GO:0005737">
    <property type="term" value="C:cytoplasm"/>
    <property type="evidence" value="ECO:0007669"/>
    <property type="project" value="UniProtKB-SubCell"/>
</dbReference>
<feature type="coiled-coil region" evidence="7">
    <location>
        <begin position="472"/>
        <end position="499"/>
    </location>
</feature>
<evidence type="ECO:0000256" key="6">
    <source>
        <dbReference type="ARBA" id="ARBA00023242"/>
    </source>
</evidence>
<evidence type="ECO:0000256" key="7">
    <source>
        <dbReference type="SAM" id="Coils"/>
    </source>
</evidence>
<feature type="region of interest" description="Disordered" evidence="8">
    <location>
        <begin position="780"/>
        <end position="929"/>
    </location>
</feature>
<dbReference type="GO" id="GO:0000049">
    <property type="term" value="F:tRNA binding"/>
    <property type="evidence" value="ECO:0007669"/>
    <property type="project" value="TreeGrafter"/>
</dbReference>
<keyword evidence="12" id="KW-1185">Reference proteome</keyword>
<reference evidence="11 12" key="1">
    <citation type="submission" date="2018-08" db="EMBL/GenBank/DDBJ databases">
        <title>Genome and evolution of the arbuscular mycorrhizal fungus Diversispora epigaea (formerly Glomus versiforme) and its bacterial endosymbionts.</title>
        <authorList>
            <person name="Sun X."/>
            <person name="Fei Z."/>
            <person name="Harrison M."/>
        </authorList>
    </citation>
    <scope>NUCLEOTIDE SEQUENCE [LARGE SCALE GENOMIC DNA]</scope>
    <source>
        <strain evidence="11 12">IT104</strain>
    </source>
</reference>
<comment type="similarity">
    <text evidence="3">Belongs to the NEMF family.</text>
</comment>
<evidence type="ECO:0000256" key="5">
    <source>
        <dbReference type="ARBA" id="ARBA00023054"/>
    </source>
</evidence>
<dbReference type="Proteomes" id="UP000266861">
    <property type="component" value="Unassembled WGS sequence"/>
</dbReference>
<feature type="compositionally biased region" description="Low complexity" evidence="8">
    <location>
        <begin position="891"/>
        <end position="902"/>
    </location>
</feature>
<proteinExistence type="inferred from homology"/>
<comment type="subcellular location">
    <subcellularLocation>
        <location evidence="2">Cytoplasm</location>
    </subcellularLocation>
    <subcellularLocation>
        <location evidence="1">Nucleus</location>
    </subcellularLocation>
</comment>
<dbReference type="STRING" id="1348612.A0A397I9F7"/>
<dbReference type="EMBL" id="PQFF01000259">
    <property type="protein sequence ID" value="RHZ69460.1"/>
    <property type="molecule type" value="Genomic_DNA"/>
</dbReference>
<feature type="compositionally biased region" description="Basic and acidic residues" evidence="8">
    <location>
        <begin position="833"/>
        <end position="847"/>
    </location>
</feature>
<name>A0A397I9F7_9GLOM</name>
<dbReference type="GO" id="GO:1990116">
    <property type="term" value="P:ribosome-associated ubiquitin-dependent protein catabolic process"/>
    <property type="evidence" value="ECO:0007669"/>
    <property type="project" value="TreeGrafter"/>
</dbReference>
<organism evidence="11 12">
    <name type="scientific">Diversispora epigaea</name>
    <dbReference type="NCBI Taxonomy" id="1348612"/>
    <lineage>
        <taxon>Eukaryota</taxon>
        <taxon>Fungi</taxon>
        <taxon>Fungi incertae sedis</taxon>
        <taxon>Mucoromycota</taxon>
        <taxon>Glomeromycotina</taxon>
        <taxon>Glomeromycetes</taxon>
        <taxon>Diversisporales</taxon>
        <taxon>Diversisporaceae</taxon>
        <taxon>Diversispora</taxon>
    </lineage>
</organism>
<dbReference type="GO" id="GO:0043023">
    <property type="term" value="F:ribosomal large subunit binding"/>
    <property type="evidence" value="ECO:0007669"/>
    <property type="project" value="TreeGrafter"/>
</dbReference>
<keyword evidence="5 7" id="KW-0175">Coiled coil</keyword>
<dbReference type="OrthoDB" id="207084at2759"/>
<dbReference type="FunFam" id="2.30.310.10:FF:000001">
    <property type="entry name" value="Nuclear export mediator factor Nemf"/>
    <property type="match status" value="1"/>
</dbReference>
<evidence type="ECO:0000259" key="10">
    <source>
        <dbReference type="Pfam" id="PF11923"/>
    </source>
</evidence>
<comment type="caution">
    <text evidence="11">The sequence shown here is derived from an EMBL/GenBank/DDBJ whole genome shotgun (WGS) entry which is preliminary data.</text>
</comment>
<dbReference type="Pfam" id="PF05670">
    <property type="entry name" value="NFACT-R_1"/>
    <property type="match status" value="1"/>
</dbReference>
<feature type="compositionally biased region" description="Basic residues" evidence="8">
    <location>
        <begin position="866"/>
        <end position="876"/>
    </location>
</feature>
<evidence type="ECO:0000313" key="12">
    <source>
        <dbReference type="Proteomes" id="UP000266861"/>
    </source>
</evidence>
<dbReference type="Pfam" id="PF05833">
    <property type="entry name" value="NFACT_N"/>
    <property type="match status" value="1"/>
</dbReference>
<feature type="domain" description="NFACT protein C-terminal" evidence="10">
    <location>
        <begin position="975"/>
        <end position="1061"/>
    </location>
</feature>
<evidence type="ECO:0008006" key="13">
    <source>
        <dbReference type="Google" id="ProtNLM"/>
    </source>
</evidence>
<dbReference type="InterPro" id="IPR008532">
    <property type="entry name" value="NFACT_RNA-bd"/>
</dbReference>
<evidence type="ECO:0000256" key="2">
    <source>
        <dbReference type="ARBA" id="ARBA00004496"/>
    </source>
</evidence>
<evidence type="ECO:0000256" key="3">
    <source>
        <dbReference type="ARBA" id="ARBA00008318"/>
    </source>
</evidence>
<evidence type="ECO:0000313" key="11">
    <source>
        <dbReference type="EMBL" id="RHZ69460.1"/>
    </source>
</evidence>
<evidence type="ECO:0000256" key="8">
    <source>
        <dbReference type="SAM" id="MobiDB-lite"/>
    </source>
</evidence>
<sequence>MKQRFSALDVRATVSDLRERIVGLRLQNVYDINPKTYLFKFSKPDRKEYLLIESGIRIHSTQFSRDKSSTPSAFCSKIRKYIKTRRLTNIKQLGVDRIIDFEFAGSTEESTFHIIAEFYASGNIIFTNHEYKILTLLRVVQPKENEKIAVGQIYDLNIFDRPIESVTRDRLQKVLTTKDAKSTLKKVLNDSLNYGQSLTEHAIRFAKIDPNIKIGTFDTSEDSEQLKFLELGFAEAEQIINECANSKQKGYIILLQQNETSKNEKNEEGEKEDEPEIYNEFHPFLFEQHKSKIYKEFDSFDLCVDEYYSSMESQKLIMKQRNQEKTAMKKLEAIKKEQYSRVESLQNSQTLNIRKAKLIEENIDIVDQAILVIRSAIASSMDWKDLENLVMDEKRQGNPIAAIIEGLKLEMNQITLSLRRLESIDDSFYDSSDSESDDGDDKNIIEEKVDVDIYSTAFANAKKYYDSKKQSAKKESKTLASAEKAFKSAEQKIKQDLKETKITASINRIRKPFWFEKFIWFISSENYLVIAGHDMQQNELLVKRHLRKGDAYVHADLHGAASVIIKNSQENQPIPPSTLFQAGIMSVCQSKAWEAKIITSAFWVHADQVSKAAPTGEYLTTGSFMIRGKKNFLPPVQLVYGLGLLFRLDEQSIPNHLNERHAIKIEDDEEEDIVVNNNNDVQEIINDSNANNNKVDEVKNDIDGDNIDEEIENEYNDDGDDDDDDLENRKQMKDSKDSRATNEETTLEEPAWEKYNLDEYGGDQDAVDENIIGKSGINVNVGGDNKQTKKYMSSKERKLAKKKKKDGMFPDENAENIVLGFSPPPFVIPSETTKGDKPIKTVQKKESNVSGKGQQEKSEKPTSLPRGKRGKIKKLKDKYADQDEEERLLRMELLGSSKTPQQKGKKNKKEIQNSKKENNKNEPKKSENISDNLLFQYQNELDENLADGPKNEEAEEIRQLLKEENIKVLETETLENLTVLDSLTGVPLPDDILLFAVPVCAPYISLQKYKYKVKLTPGSMKKGQASKTAINLFIRDPETTSREKELVKSIPDVELASVMVVKLTPGSMKKGQASKTAINLFIRDPETTSREKELVKSIPDVELASVMVGKCKVSAPNLEQSKKMAKKQKNLNNKIIKELK</sequence>
<dbReference type="AlphaFoldDB" id="A0A397I9F7"/>
<evidence type="ECO:0000259" key="9">
    <source>
        <dbReference type="Pfam" id="PF05670"/>
    </source>
</evidence>